<accession>A0ABN9RJG0</accession>
<dbReference type="EMBL" id="CAUYUJ010006792">
    <property type="protein sequence ID" value="CAK0818708.1"/>
    <property type="molecule type" value="Genomic_DNA"/>
</dbReference>
<protein>
    <submittedName>
        <fullName evidence="2">Uncharacterized protein</fullName>
    </submittedName>
</protein>
<evidence type="ECO:0000313" key="3">
    <source>
        <dbReference type="Proteomes" id="UP001189429"/>
    </source>
</evidence>
<evidence type="ECO:0000313" key="2">
    <source>
        <dbReference type="EMBL" id="CAK0818708.1"/>
    </source>
</evidence>
<reference evidence="2" key="1">
    <citation type="submission" date="2023-10" db="EMBL/GenBank/DDBJ databases">
        <authorList>
            <person name="Chen Y."/>
            <person name="Shah S."/>
            <person name="Dougan E. K."/>
            <person name="Thang M."/>
            <person name="Chan C."/>
        </authorList>
    </citation>
    <scope>NUCLEOTIDE SEQUENCE [LARGE SCALE GENOMIC DNA]</scope>
</reference>
<keyword evidence="3" id="KW-1185">Reference proteome</keyword>
<comment type="caution">
    <text evidence="2">The sequence shown here is derived from an EMBL/GenBank/DDBJ whole genome shotgun (WGS) entry which is preliminary data.</text>
</comment>
<name>A0ABN9RJG0_9DINO</name>
<evidence type="ECO:0000256" key="1">
    <source>
        <dbReference type="SAM" id="MobiDB-lite"/>
    </source>
</evidence>
<gene>
    <name evidence="2" type="ORF">PCOR1329_LOCUS20877</name>
</gene>
<feature type="non-terminal residue" evidence="2">
    <location>
        <position position="1"/>
    </location>
</feature>
<dbReference type="Proteomes" id="UP001189429">
    <property type="component" value="Unassembled WGS sequence"/>
</dbReference>
<sequence length="158" mass="16680">ATDVFRAAAVVSVAVSGRGPFEGSTAVRHLQVLRRLCQELAMRRAASASPEAVRAAVQEAATFSMSLGKLVAVRAGGGAAALAAPELREWLQLALSGEPGQRLPNPAQALGALDEAWARFEARLLEDLGNATPTSSRAPLPRSGGPRSCWSRPQSWRR</sequence>
<proteinExistence type="predicted"/>
<feature type="region of interest" description="Disordered" evidence="1">
    <location>
        <begin position="130"/>
        <end position="158"/>
    </location>
</feature>
<organism evidence="2 3">
    <name type="scientific">Prorocentrum cordatum</name>
    <dbReference type="NCBI Taxonomy" id="2364126"/>
    <lineage>
        <taxon>Eukaryota</taxon>
        <taxon>Sar</taxon>
        <taxon>Alveolata</taxon>
        <taxon>Dinophyceae</taxon>
        <taxon>Prorocentrales</taxon>
        <taxon>Prorocentraceae</taxon>
        <taxon>Prorocentrum</taxon>
    </lineage>
</organism>